<dbReference type="Ensembl" id="ENSNPET00000020766.1">
    <property type="protein sequence ID" value="ENSNPEP00000020251.1"/>
    <property type="gene ID" value="ENSNPEG00000015057.1"/>
</dbReference>
<evidence type="ECO:0000313" key="3">
    <source>
        <dbReference type="Proteomes" id="UP000694420"/>
    </source>
</evidence>
<reference evidence="2" key="2">
    <citation type="submission" date="2025-09" db="UniProtKB">
        <authorList>
            <consortium name="Ensembl"/>
        </authorList>
    </citation>
    <scope>IDENTIFICATION</scope>
</reference>
<proteinExistence type="predicted"/>
<accession>A0A8C6ZXB2</accession>
<protein>
    <submittedName>
        <fullName evidence="2">Uncharacterized protein</fullName>
    </submittedName>
</protein>
<reference evidence="2" key="1">
    <citation type="submission" date="2025-08" db="UniProtKB">
        <authorList>
            <consortium name="Ensembl"/>
        </authorList>
    </citation>
    <scope>IDENTIFICATION</scope>
</reference>
<dbReference type="Proteomes" id="UP000694420">
    <property type="component" value="Unplaced"/>
</dbReference>
<organism evidence="2 3">
    <name type="scientific">Nothoprocta perdicaria</name>
    <name type="common">Chilean tinamou</name>
    <name type="synonym">Crypturus perdicarius</name>
    <dbReference type="NCBI Taxonomy" id="30464"/>
    <lineage>
        <taxon>Eukaryota</taxon>
        <taxon>Metazoa</taxon>
        <taxon>Chordata</taxon>
        <taxon>Craniata</taxon>
        <taxon>Vertebrata</taxon>
        <taxon>Euteleostomi</taxon>
        <taxon>Archelosauria</taxon>
        <taxon>Archosauria</taxon>
        <taxon>Dinosauria</taxon>
        <taxon>Saurischia</taxon>
        <taxon>Theropoda</taxon>
        <taxon>Coelurosauria</taxon>
        <taxon>Aves</taxon>
        <taxon>Palaeognathae</taxon>
        <taxon>Tinamiformes</taxon>
        <taxon>Tinamidae</taxon>
        <taxon>Nothoprocta</taxon>
    </lineage>
</organism>
<feature type="compositionally biased region" description="Basic and acidic residues" evidence="1">
    <location>
        <begin position="1"/>
        <end position="11"/>
    </location>
</feature>
<sequence length="54" mass="5969">MAPVLAEKKLLGPEGPGGAELPSEEEEGQNLWDTSWASLKSYVYMKDLNRESES</sequence>
<keyword evidence="3" id="KW-1185">Reference proteome</keyword>
<feature type="region of interest" description="Disordered" evidence="1">
    <location>
        <begin position="1"/>
        <end position="30"/>
    </location>
</feature>
<name>A0A8C6ZXB2_NOTPE</name>
<dbReference type="AlphaFoldDB" id="A0A8C6ZXB2"/>
<evidence type="ECO:0000313" key="2">
    <source>
        <dbReference type="Ensembl" id="ENSNPEP00000020251.1"/>
    </source>
</evidence>
<evidence type="ECO:0000256" key="1">
    <source>
        <dbReference type="SAM" id="MobiDB-lite"/>
    </source>
</evidence>